<protein>
    <submittedName>
        <fullName evidence="4">Concanavalin A-like lectin/glucanase domain-containing protein</fullName>
    </submittedName>
</protein>
<evidence type="ECO:0000313" key="4">
    <source>
        <dbReference type="EMBL" id="ORY90234.1"/>
    </source>
</evidence>
<dbReference type="PROSITE" id="PS51762">
    <property type="entry name" value="GH16_2"/>
    <property type="match status" value="1"/>
</dbReference>
<dbReference type="Proteomes" id="UP000193467">
    <property type="component" value="Unassembled WGS sequence"/>
</dbReference>
<dbReference type="GO" id="GO:0005975">
    <property type="term" value="P:carbohydrate metabolic process"/>
    <property type="evidence" value="ECO:0007669"/>
    <property type="project" value="InterPro"/>
</dbReference>
<name>A0A1Y2G0S9_9BASI</name>
<dbReference type="STRING" id="106004.A0A1Y2G0S9"/>
<dbReference type="EMBL" id="MCGR01000004">
    <property type="protein sequence ID" value="ORY90234.1"/>
    <property type="molecule type" value="Genomic_DNA"/>
</dbReference>
<dbReference type="GO" id="GO:0030246">
    <property type="term" value="F:carbohydrate binding"/>
    <property type="evidence" value="ECO:0007669"/>
    <property type="project" value="UniProtKB-KW"/>
</dbReference>
<dbReference type="Gene3D" id="2.60.120.200">
    <property type="match status" value="1"/>
</dbReference>
<dbReference type="CDD" id="cd00413">
    <property type="entry name" value="Glyco_hydrolase_16"/>
    <property type="match status" value="1"/>
</dbReference>
<feature type="compositionally biased region" description="Low complexity" evidence="1">
    <location>
        <begin position="65"/>
        <end position="77"/>
    </location>
</feature>
<dbReference type="OrthoDB" id="25131at2759"/>
<dbReference type="PANTHER" id="PTHR38121">
    <property type="entry name" value="GH16 DOMAIN-CONTAINING PROTEIN"/>
    <property type="match status" value="1"/>
</dbReference>
<keyword evidence="4" id="KW-0430">Lectin</keyword>
<feature type="region of interest" description="Disordered" evidence="1">
    <location>
        <begin position="28"/>
        <end position="50"/>
    </location>
</feature>
<gene>
    <name evidence="4" type="ORF">BCR35DRAFT_135647</name>
</gene>
<keyword evidence="2" id="KW-0732">Signal</keyword>
<evidence type="ECO:0000256" key="2">
    <source>
        <dbReference type="SAM" id="SignalP"/>
    </source>
</evidence>
<evidence type="ECO:0000313" key="5">
    <source>
        <dbReference type="Proteomes" id="UP000193467"/>
    </source>
</evidence>
<feature type="domain" description="GH16" evidence="3">
    <location>
        <begin position="102"/>
        <end position="340"/>
    </location>
</feature>
<sequence>MHLTPTSLTALCAISSLLLAGDVAAAHRSRKPSRHHHHSKSSVRGACSKTSASAVQSSTSHATLGAGSTTSHKASTTSKAVATGSKVKASASQTTSSAPAAITSAILKVPEGANVIKVDFGDYTSGTTSDFLAKYNLHISAYSVASEPITHTFVPANVGIKDGKLELTVSSAGSASDVKSAEIFTEVDNMLFLNITTRAKIGKSKGVCSGFFTYLNDNQESDIEFLTSYITDTYGDAVPAGLEFTNQALKEGGKSTNTAVAYPWDPTADFHDYTLEWSSDATRFYVDGVLWKELTTNVPTKPSSFIWNSWSSGDPYWSAGPPTEDNVLQIESIVGWYYTA</sequence>
<dbReference type="AlphaFoldDB" id="A0A1Y2G0S9"/>
<evidence type="ECO:0000259" key="3">
    <source>
        <dbReference type="PROSITE" id="PS51762"/>
    </source>
</evidence>
<dbReference type="PANTHER" id="PTHR38121:SF2">
    <property type="entry name" value="ACYLTRANSFERASE 3 DOMAIN-CONTAINING PROTEIN"/>
    <property type="match status" value="1"/>
</dbReference>
<feature type="chain" id="PRO_5012440739" evidence="2">
    <location>
        <begin position="26"/>
        <end position="340"/>
    </location>
</feature>
<feature type="region of interest" description="Disordered" evidence="1">
    <location>
        <begin position="58"/>
        <end position="77"/>
    </location>
</feature>
<evidence type="ECO:0000256" key="1">
    <source>
        <dbReference type="SAM" id="MobiDB-lite"/>
    </source>
</evidence>
<dbReference type="InterPro" id="IPR013320">
    <property type="entry name" value="ConA-like_dom_sf"/>
</dbReference>
<dbReference type="SUPFAM" id="SSF49899">
    <property type="entry name" value="Concanavalin A-like lectins/glucanases"/>
    <property type="match status" value="1"/>
</dbReference>
<dbReference type="GO" id="GO:0004553">
    <property type="term" value="F:hydrolase activity, hydrolyzing O-glycosyl compounds"/>
    <property type="evidence" value="ECO:0007669"/>
    <property type="project" value="InterPro"/>
</dbReference>
<feature type="compositionally biased region" description="Basic residues" evidence="1">
    <location>
        <begin position="28"/>
        <end position="41"/>
    </location>
</feature>
<organism evidence="4 5">
    <name type="scientific">Leucosporidium creatinivorum</name>
    <dbReference type="NCBI Taxonomy" id="106004"/>
    <lineage>
        <taxon>Eukaryota</taxon>
        <taxon>Fungi</taxon>
        <taxon>Dikarya</taxon>
        <taxon>Basidiomycota</taxon>
        <taxon>Pucciniomycotina</taxon>
        <taxon>Microbotryomycetes</taxon>
        <taxon>Leucosporidiales</taxon>
        <taxon>Leucosporidium</taxon>
    </lineage>
</organism>
<accession>A0A1Y2G0S9</accession>
<keyword evidence="5" id="KW-1185">Reference proteome</keyword>
<dbReference type="Pfam" id="PF00722">
    <property type="entry name" value="Glyco_hydro_16"/>
    <property type="match status" value="1"/>
</dbReference>
<feature type="signal peptide" evidence="2">
    <location>
        <begin position="1"/>
        <end position="25"/>
    </location>
</feature>
<dbReference type="InParanoid" id="A0A1Y2G0S9"/>
<reference evidence="4 5" key="1">
    <citation type="submission" date="2016-07" db="EMBL/GenBank/DDBJ databases">
        <title>Pervasive Adenine N6-methylation of Active Genes in Fungi.</title>
        <authorList>
            <consortium name="DOE Joint Genome Institute"/>
            <person name="Mondo S.J."/>
            <person name="Dannebaum R.O."/>
            <person name="Kuo R.C."/>
            <person name="Labutti K."/>
            <person name="Haridas S."/>
            <person name="Kuo A."/>
            <person name="Salamov A."/>
            <person name="Ahrendt S.R."/>
            <person name="Lipzen A."/>
            <person name="Sullivan W."/>
            <person name="Andreopoulos W.B."/>
            <person name="Clum A."/>
            <person name="Lindquist E."/>
            <person name="Daum C."/>
            <person name="Ramamoorthy G.K."/>
            <person name="Gryganskyi A."/>
            <person name="Culley D."/>
            <person name="Magnuson J.K."/>
            <person name="James T.Y."/>
            <person name="O'Malley M.A."/>
            <person name="Stajich J.E."/>
            <person name="Spatafora J.W."/>
            <person name="Visel A."/>
            <person name="Grigoriev I.V."/>
        </authorList>
    </citation>
    <scope>NUCLEOTIDE SEQUENCE [LARGE SCALE GENOMIC DNA]</scope>
    <source>
        <strain evidence="4 5">62-1032</strain>
    </source>
</reference>
<proteinExistence type="predicted"/>
<dbReference type="InterPro" id="IPR000757">
    <property type="entry name" value="Beta-glucanase-like"/>
</dbReference>
<comment type="caution">
    <text evidence="4">The sequence shown here is derived from an EMBL/GenBank/DDBJ whole genome shotgun (WGS) entry which is preliminary data.</text>
</comment>